<dbReference type="InterPro" id="IPR014729">
    <property type="entry name" value="Rossmann-like_a/b/a_fold"/>
</dbReference>
<dbReference type="Pfam" id="PF00582">
    <property type="entry name" value="Usp"/>
    <property type="match status" value="1"/>
</dbReference>
<organism evidence="3">
    <name type="scientific">Guillardia theta</name>
    <name type="common">Cryptophyte</name>
    <name type="synonym">Cryptomonas phi</name>
    <dbReference type="NCBI Taxonomy" id="55529"/>
    <lineage>
        <taxon>Eukaryota</taxon>
        <taxon>Cryptophyceae</taxon>
        <taxon>Pyrenomonadales</taxon>
        <taxon>Geminigeraceae</taxon>
        <taxon>Guillardia</taxon>
    </lineage>
</organism>
<accession>A0A7S4JFZ1</accession>
<dbReference type="SUPFAM" id="SSF52402">
    <property type="entry name" value="Adenine nucleotide alpha hydrolases-like"/>
    <property type="match status" value="1"/>
</dbReference>
<dbReference type="PANTHER" id="PTHR31964:SF113">
    <property type="entry name" value="USPA DOMAIN-CONTAINING PROTEIN"/>
    <property type="match status" value="1"/>
</dbReference>
<proteinExistence type="predicted"/>
<feature type="region of interest" description="Disordered" evidence="1">
    <location>
        <begin position="416"/>
        <end position="447"/>
    </location>
</feature>
<dbReference type="AlphaFoldDB" id="A0A7S4JFZ1"/>
<protein>
    <recommendedName>
        <fullName evidence="2">UspA domain-containing protein</fullName>
    </recommendedName>
</protein>
<dbReference type="InterPro" id="IPR006016">
    <property type="entry name" value="UspA"/>
</dbReference>
<evidence type="ECO:0000259" key="2">
    <source>
        <dbReference type="Pfam" id="PF00582"/>
    </source>
</evidence>
<sequence>MEVAPTEDFVSDPKLQTKSNRKVAICLDCNGDNDLRAGRIHELSWARDNVLQQSDEVCIMHSRAACDFSLSGWWEYARGSRSRNVHNPGTLQLDLYKKLFGRISSARALEETKSMEELVDELRRGDFSLAICSMGRSLRRLARSITKISAVQDCSDVNIPVMVLRNWGSNEPLVKTTCMCCGRIDYCDSNLRTCAECLTASDCSSTFSRCSSNPGGVCRKIAVGVHASDECFYAFQWAVDNIFRKGDEIILIHVKCNKSSSGCAAPLLPTYCHDSGGVLHTFEQWCQARGLKCVKVEAEGDPAKQFVAWAEIHMVNLAVVGSRGMSWLKRALGRSVSSYAVKYCHCPVLVVGRPDLRANSRRISIASHAMSSESFRKSSDTKHVQEGSENAAIAVRDVEMLNLTRFEVSNFSLEDIEDGDSSDSSELNENKDVSDDAEEKQKLFHDFHQDLNQDFHQDLNQARLPELLSS</sequence>
<feature type="domain" description="UspA" evidence="2">
    <location>
        <begin position="219"/>
        <end position="351"/>
    </location>
</feature>
<dbReference type="CDD" id="cd23659">
    <property type="entry name" value="USP_At3g01520-like"/>
    <property type="match status" value="1"/>
</dbReference>
<evidence type="ECO:0000313" key="3">
    <source>
        <dbReference type="EMBL" id="CAE2262263.1"/>
    </source>
</evidence>
<dbReference type="PANTHER" id="PTHR31964">
    <property type="entry name" value="ADENINE NUCLEOTIDE ALPHA HYDROLASES-LIKE SUPERFAMILY PROTEIN"/>
    <property type="match status" value="1"/>
</dbReference>
<dbReference type="Gene3D" id="3.40.50.620">
    <property type="entry name" value="HUPs"/>
    <property type="match status" value="1"/>
</dbReference>
<feature type="compositionally biased region" description="Basic and acidic residues" evidence="1">
    <location>
        <begin position="428"/>
        <end position="447"/>
    </location>
</feature>
<evidence type="ECO:0000256" key="1">
    <source>
        <dbReference type="SAM" id="MobiDB-lite"/>
    </source>
</evidence>
<gene>
    <name evidence="3" type="ORF">GTHE00462_LOCUS5412</name>
</gene>
<name>A0A7S4JFZ1_GUITH</name>
<dbReference type="EMBL" id="HBKN01006746">
    <property type="protein sequence ID" value="CAE2262263.1"/>
    <property type="molecule type" value="Transcribed_RNA"/>
</dbReference>
<reference evidence="3" key="1">
    <citation type="submission" date="2021-01" db="EMBL/GenBank/DDBJ databases">
        <authorList>
            <person name="Corre E."/>
            <person name="Pelletier E."/>
            <person name="Niang G."/>
            <person name="Scheremetjew M."/>
            <person name="Finn R."/>
            <person name="Kale V."/>
            <person name="Holt S."/>
            <person name="Cochrane G."/>
            <person name="Meng A."/>
            <person name="Brown T."/>
            <person name="Cohen L."/>
        </authorList>
    </citation>
    <scope>NUCLEOTIDE SEQUENCE</scope>
    <source>
        <strain evidence="3">CCMP 2712</strain>
    </source>
</reference>